<proteinExistence type="predicted"/>
<evidence type="ECO:0000256" key="1">
    <source>
        <dbReference type="SAM" id="MobiDB-lite"/>
    </source>
</evidence>
<name>B5LJ73_9CAUD</name>
<dbReference type="KEGG" id="vg:6920766"/>
<reference evidence="2 3" key="1">
    <citation type="submission" date="2008-06" db="EMBL/GenBank/DDBJ databases">
        <authorList>
            <person name="Smith A.L."/>
            <person name="Paladin E.C."/>
            <person name="Jacobs-Sera D."/>
            <person name="Hendirx R.W."/>
            <person name="Hatfull G.F."/>
        </authorList>
    </citation>
    <scope>NUCLEOTIDE SEQUENCE [LARGE SCALE GENOMIC DNA]</scope>
</reference>
<accession>B5LJ73</accession>
<protein>
    <submittedName>
        <fullName evidence="2">Uncharacterized protein</fullName>
    </submittedName>
</protein>
<keyword evidence="3" id="KW-1185">Reference proteome</keyword>
<dbReference type="RefSeq" id="YP_002224980.1">
    <property type="nucleotide sequence ID" value="NC_011273.1"/>
</dbReference>
<dbReference type="EMBL" id="EU826466">
    <property type="protein sequence ID" value="ACH62070.1"/>
    <property type="molecule type" value="Genomic_DNA"/>
</dbReference>
<sequence length="65" mass="7210">MWSCTTSTHDERSRMSDIKKGDQVTLADGRTGKVANHPGDRATVILDNDHRYVAAVVKPETLTKQ</sequence>
<dbReference type="GeneID" id="6920766"/>
<evidence type="ECO:0000313" key="3">
    <source>
        <dbReference type="Proteomes" id="UP000001849"/>
    </source>
</evidence>
<feature type="compositionally biased region" description="Basic and acidic residues" evidence="1">
    <location>
        <begin position="8"/>
        <end position="22"/>
    </location>
</feature>
<feature type="region of interest" description="Disordered" evidence="1">
    <location>
        <begin position="1"/>
        <end position="40"/>
    </location>
</feature>
<gene>
    <name evidence="2" type="primary">62</name>
    <name evidence="2" type="ORF">MYRNA_62</name>
</gene>
<organism evidence="2 3">
    <name type="scientific">Mycobacterium phage Myrna</name>
    <dbReference type="NCBI Taxonomy" id="546805"/>
    <lineage>
        <taxon>Viruses</taxon>
        <taxon>Duplodnaviria</taxon>
        <taxon>Heunggongvirae</taxon>
        <taxon>Uroviricota</taxon>
        <taxon>Caudoviricetes</taxon>
        <taxon>Ceeclamvirinae</taxon>
        <taxon>Myrnavirus</taxon>
        <taxon>Myrnavirus myrna</taxon>
    </lineage>
</organism>
<dbReference type="Proteomes" id="UP000001849">
    <property type="component" value="Segment"/>
</dbReference>
<evidence type="ECO:0000313" key="2">
    <source>
        <dbReference type="EMBL" id="ACH62070.1"/>
    </source>
</evidence>